<accession>R4YZ66</accession>
<evidence type="ECO:0000256" key="2">
    <source>
        <dbReference type="RuleBase" id="RU003616"/>
    </source>
</evidence>
<feature type="compositionally biased region" description="Polar residues" evidence="3">
    <location>
        <begin position="1"/>
        <end position="16"/>
    </location>
</feature>
<dbReference type="OrthoDB" id="9809760at2"/>
<dbReference type="InterPro" id="IPR002068">
    <property type="entry name" value="A-crystallin/Hsp20_dom"/>
</dbReference>
<dbReference type="PROSITE" id="PS01031">
    <property type="entry name" value="SHSP"/>
    <property type="match status" value="1"/>
</dbReference>
<dbReference type="Pfam" id="PF00011">
    <property type="entry name" value="HSP20"/>
    <property type="match status" value="1"/>
</dbReference>
<dbReference type="HOGENOM" id="CLU_1709886_0_0_11"/>
<reference evidence="5 6" key="1">
    <citation type="journal article" date="2013" name="ISME J.">
        <title>Metabolic model for the filamentous 'Candidatus Microthrix parvicella' based on genomic and metagenomic analyses.</title>
        <authorList>
            <person name="Jon McIlroy S."/>
            <person name="Kristiansen R."/>
            <person name="Albertsen M."/>
            <person name="Michael Karst S."/>
            <person name="Rossetti S."/>
            <person name="Lund Nielsen J."/>
            <person name="Tandoi V."/>
            <person name="James Seviour R."/>
            <person name="Nielsen P.H."/>
        </authorList>
    </citation>
    <scope>NUCLEOTIDE SEQUENCE [LARGE SCALE GENOMIC DNA]</scope>
    <source>
        <strain evidence="5 6">RN1</strain>
    </source>
</reference>
<organism evidence="5 6">
    <name type="scientific">Candidatus Neomicrothrix parvicella RN1</name>
    <dbReference type="NCBI Taxonomy" id="1229780"/>
    <lineage>
        <taxon>Bacteria</taxon>
        <taxon>Bacillati</taxon>
        <taxon>Actinomycetota</taxon>
        <taxon>Acidimicrobiia</taxon>
        <taxon>Acidimicrobiales</taxon>
        <taxon>Microthrixaceae</taxon>
        <taxon>Candidatus Neomicrothrix</taxon>
    </lineage>
</organism>
<comment type="caution">
    <text evidence="5">The sequence shown here is derived from an EMBL/GenBank/DDBJ whole genome shotgun (WGS) entry which is preliminary data.</text>
</comment>
<feature type="region of interest" description="Disordered" evidence="3">
    <location>
        <begin position="1"/>
        <end position="25"/>
    </location>
</feature>
<evidence type="ECO:0000256" key="1">
    <source>
        <dbReference type="PROSITE-ProRule" id="PRU00285"/>
    </source>
</evidence>
<dbReference type="CDD" id="cd06464">
    <property type="entry name" value="ACD_sHsps-like"/>
    <property type="match status" value="1"/>
</dbReference>
<gene>
    <name evidence="5" type="ORF">BN381_310010</name>
</gene>
<comment type="similarity">
    <text evidence="1 2">Belongs to the small heat shock protein (HSP20) family.</text>
</comment>
<evidence type="ECO:0000256" key="3">
    <source>
        <dbReference type="SAM" id="MobiDB-lite"/>
    </source>
</evidence>
<dbReference type="RefSeq" id="WP_012227268.1">
    <property type="nucleotide sequence ID" value="NZ_HG422565.1"/>
</dbReference>
<dbReference type="Gene3D" id="2.60.40.790">
    <property type="match status" value="1"/>
</dbReference>
<name>R4YZ66_9ACTN</name>
<protein>
    <recommendedName>
        <fullName evidence="4">SHSP domain-containing protein</fullName>
    </recommendedName>
</protein>
<evidence type="ECO:0000313" key="6">
    <source>
        <dbReference type="Proteomes" id="UP000018291"/>
    </source>
</evidence>
<feature type="domain" description="SHSP" evidence="4">
    <location>
        <begin position="40"/>
        <end position="149"/>
    </location>
</feature>
<dbReference type="STRING" id="1229780.BN381_310010"/>
<dbReference type="SUPFAM" id="SSF49764">
    <property type="entry name" value="HSP20-like chaperones"/>
    <property type="match status" value="1"/>
</dbReference>
<evidence type="ECO:0000313" key="5">
    <source>
        <dbReference type="EMBL" id="CCM63914.1"/>
    </source>
</evidence>
<dbReference type="EMBL" id="CANL01000025">
    <property type="protein sequence ID" value="CCM63914.1"/>
    <property type="molecule type" value="Genomic_DNA"/>
</dbReference>
<dbReference type="InterPro" id="IPR008978">
    <property type="entry name" value="HSP20-like_chaperone"/>
</dbReference>
<sequence>MTTTSSNPASSTQTPIGTRAENVAKHDDVIASTKASEHSLERSPQDVAVNTYRTDGAYVIVAPVPGVSPEDVNVELRDGTVRFWTHVRSEPTRTYDLHEWHYGGYERTVDVPNGFGASVSASLGHGQLAIRVTTGEFGGEAVVVATAGAPSND</sequence>
<evidence type="ECO:0000259" key="4">
    <source>
        <dbReference type="PROSITE" id="PS01031"/>
    </source>
</evidence>
<keyword evidence="6" id="KW-1185">Reference proteome</keyword>
<dbReference type="AlphaFoldDB" id="R4YZ66"/>
<proteinExistence type="inferred from homology"/>
<dbReference type="Proteomes" id="UP000018291">
    <property type="component" value="Unassembled WGS sequence"/>
</dbReference>